<feature type="compositionally biased region" description="Polar residues" evidence="1">
    <location>
        <begin position="67"/>
        <end position="79"/>
    </location>
</feature>
<comment type="caution">
    <text evidence="2">The sequence shown here is derived from an EMBL/GenBank/DDBJ whole genome shotgun (WGS) entry which is preliminary data.</text>
</comment>
<keyword evidence="3" id="KW-1185">Reference proteome</keyword>
<dbReference type="Proteomes" id="UP001066276">
    <property type="component" value="Chromosome 1_1"/>
</dbReference>
<dbReference type="AlphaFoldDB" id="A0AAV7WMV0"/>
<evidence type="ECO:0000313" key="2">
    <source>
        <dbReference type="EMBL" id="KAJ1213947.1"/>
    </source>
</evidence>
<gene>
    <name evidence="2" type="ORF">NDU88_001576</name>
</gene>
<protein>
    <submittedName>
        <fullName evidence="2">Uncharacterized protein</fullName>
    </submittedName>
</protein>
<organism evidence="2 3">
    <name type="scientific">Pleurodeles waltl</name>
    <name type="common">Iberian ribbed newt</name>
    <dbReference type="NCBI Taxonomy" id="8319"/>
    <lineage>
        <taxon>Eukaryota</taxon>
        <taxon>Metazoa</taxon>
        <taxon>Chordata</taxon>
        <taxon>Craniata</taxon>
        <taxon>Vertebrata</taxon>
        <taxon>Euteleostomi</taxon>
        <taxon>Amphibia</taxon>
        <taxon>Batrachia</taxon>
        <taxon>Caudata</taxon>
        <taxon>Salamandroidea</taxon>
        <taxon>Salamandridae</taxon>
        <taxon>Pleurodelinae</taxon>
        <taxon>Pleurodeles</taxon>
    </lineage>
</organism>
<feature type="compositionally biased region" description="Basic and acidic residues" evidence="1">
    <location>
        <begin position="50"/>
        <end position="64"/>
    </location>
</feature>
<evidence type="ECO:0000256" key="1">
    <source>
        <dbReference type="SAM" id="MobiDB-lite"/>
    </source>
</evidence>
<evidence type="ECO:0000313" key="3">
    <source>
        <dbReference type="Proteomes" id="UP001066276"/>
    </source>
</evidence>
<feature type="compositionally biased region" description="Low complexity" evidence="1">
    <location>
        <begin position="31"/>
        <end position="43"/>
    </location>
</feature>
<accession>A0AAV7WMV0</accession>
<reference evidence="2" key="1">
    <citation type="journal article" date="2022" name="bioRxiv">
        <title>Sequencing and chromosome-scale assembly of the giantPleurodeles waltlgenome.</title>
        <authorList>
            <person name="Brown T."/>
            <person name="Elewa A."/>
            <person name="Iarovenko S."/>
            <person name="Subramanian E."/>
            <person name="Araus A.J."/>
            <person name="Petzold A."/>
            <person name="Susuki M."/>
            <person name="Suzuki K.-i.T."/>
            <person name="Hayashi T."/>
            <person name="Toyoda A."/>
            <person name="Oliveira C."/>
            <person name="Osipova E."/>
            <person name="Leigh N.D."/>
            <person name="Simon A."/>
            <person name="Yun M.H."/>
        </authorList>
    </citation>
    <scope>NUCLEOTIDE SEQUENCE</scope>
    <source>
        <strain evidence="2">20211129_DDA</strain>
        <tissue evidence="2">Liver</tissue>
    </source>
</reference>
<feature type="region of interest" description="Disordered" evidence="1">
    <location>
        <begin position="1"/>
        <end position="88"/>
    </location>
</feature>
<dbReference type="EMBL" id="JANPWB010000001">
    <property type="protein sequence ID" value="KAJ1213947.1"/>
    <property type="molecule type" value="Genomic_DNA"/>
</dbReference>
<name>A0AAV7WMV0_PLEWA</name>
<sequence>MVLRQGEAAIKGRKNERRISPKTLARSRLSVVPTARPMRTVVRTTRKTRAREGKTSAKGNERAKRLPTTTPHRSPQKSGEPTLPLPLH</sequence>
<proteinExistence type="predicted"/>